<reference evidence="5" key="1">
    <citation type="submission" date="2021-05" db="EMBL/GenBank/DDBJ databases">
        <authorList>
            <person name="Pietrasiak N."/>
            <person name="Ward R."/>
            <person name="Stajich J.E."/>
            <person name="Kurbessoian T."/>
        </authorList>
    </citation>
    <scope>NUCLEOTIDE SEQUENCE</scope>
    <source>
        <strain evidence="5">CPER-KK1</strain>
    </source>
</reference>
<dbReference type="InterPro" id="IPR011006">
    <property type="entry name" value="CheY-like_superfamily"/>
</dbReference>
<organism evidence="5 6">
    <name type="scientific">Symplocastrum torsivum CPER-KK1</name>
    <dbReference type="NCBI Taxonomy" id="450513"/>
    <lineage>
        <taxon>Bacteria</taxon>
        <taxon>Bacillati</taxon>
        <taxon>Cyanobacteriota</taxon>
        <taxon>Cyanophyceae</taxon>
        <taxon>Oscillatoriophycideae</taxon>
        <taxon>Oscillatoriales</taxon>
        <taxon>Microcoleaceae</taxon>
        <taxon>Symplocastrum</taxon>
    </lineage>
</organism>
<dbReference type="Proteomes" id="UP000753908">
    <property type="component" value="Unassembled WGS sequence"/>
</dbReference>
<keyword evidence="1 3" id="KW-0597">Phosphoprotein</keyword>
<proteinExistence type="evidence at transcript level"/>
<dbReference type="GO" id="GO:0043158">
    <property type="term" value="P:heterocyst development"/>
    <property type="evidence" value="ECO:0007669"/>
    <property type="project" value="UniProtKB-KW"/>
</dbReference>
<evidence type="ECO:0000259" key="4">
    <source>
        <dbReference type="PROSITE" id="PS50110"/>
    </source>
</evidence>
<feature type="domain" description="Response regulatory" evidence="4">
    <location>
        <begin position="296"/>
        <end position="412"/>
    </location>
</feature>
<feature type="modified residue" description="4-aspartylphosphate" evidence="3">
    <location>
        <position position="345"/>
    </location>
</feature>
<dbReference type="PANTHER" id="PTHR44591">
    <property type="entry name" value="STRESS RESPONSE REGULATOR PROTEIN 1"/>
    <property type="match status" value="1"/>
</dbReference>
<dbReference type="AlphaFoldDB" id="A0A951UCE4"/>
<comment type="function">
    <text evidence="2">Controls heterocyst pattern formation.</text>
</comment>
<sequence>MLTPSSVSSIKPPVKRQEVVLTTNELVEKIQACSQDQFTGQLDLSIEYSRDQKWSLYFYLGDLIGCTGGVHPIRRWFRQLSHHCPQLPVYIATPESKQPRCWDYDSLATLVRQGEVPLRQMAEIVTGNVIEILFDIIQREEQLHHRSGVQLSYRPIPINSIEANVVSIRVYPLCLEAMQDWEAWQQAGLAKYSPNLAPKISNAEELHWQTSPAVYRNLTTLIDGNQTLRDLAVKLKQNPLPLAQSLMPYVQKGLIGLEEVKDFPSYSVKPATATTSFSAPSGNSVSPERSQSTEVTVAYIDDSRLDSQTMSHILNQAGYQFLNIQDPVKALPLLLEHKPSLIFLDLVMPIANGYEICAQIRRISAFKDTPVIILTSNDGIVDRVRAKIVGSSGFLAKPINSEKVLATLQRYLPTSTTAQSQRWNTP</sequence>
<dbReference type="InterPro" id="IPR050595">
    <property type="entry name" value="Bact_response_regulator"/>
</dbReference>
<dbReference type="SMART" id="SM00448">
    <property type="entry name" value="REC"/>
    <property type="match status" value="1"/>
</dbReference>
<evidence type="ECO:0000256" key="3">
    <source>
        <dbReference type="PROSITE-ProRule" id="PRU00169"/>
    </source>
</evidence>
<dbReference type="SUPFAM" id="SSF52172">
    <property type="entry name" value="CheY-like"/>
    <property type="match status" value="1"/>
</dbReference>
<dbReference type="GO" id="GO:0000160">
    <property type="term" value="P:phosphorelay signal transduction system"/>
    <property type="evidence" value="ECO:0007669"/>
    <property type="project" value="UniProtKB-KW"/>
</dbReference>
<comment type="induction">
    <text evidence="2">By nitrogen starvation.</text>
</comment>
<dbReference type="PANTHER" id="PTHR44591:SF23">
    <property type="entry name" value="CHEY SUBFAMILY"/>
    <property type="match status" value="1"/>
</dbReference>
<keyword evidence="2" id="KW-0902">Two-component regulatory system</keyword>
<evidence type="ECO:0000313" key="6">
    <source>
        <dbReference type="Proteomes" id="UP000753908"/>
    </source>
</evidence>
<protein>
    <recommendedName>
        <fullName evidence="2">Protein PatA</fullName>
    </recommendedName>
</protein>
<name>A0A951UCE4_9CYAN</name>
<comment type="caution">
    <text evidence="5">The sequence shown here is derived from an EMBL/GenBank/DDBJ whole genome shotgun (WGS) entry which is preliminary data.</text>
</comment>
<comment type="subcellular location">
    <subcellularLocation>
        <location evidence="2">Cell septum</location>
    </subcellularLocation>
</comment>
<keyword evidence="2" id="KW-0364">Heterocyst</keyword>
<reference evidence="5" key="2">
    <citation type="journal article" date="2022" name="Microbiol. Resour. Announc.">
        <title>Metagenome Sequencing to Explore Phylogenomics of Terrestrial Cyanobacteria.</title>
        <authorList>
            <person name="Ward R.D."/>
            <person name="Stajich J.E."/>
            <person name="Johansen J.R."/>
            <person name="Huntemann M."/>
            <person name="Clum A."/>
            <person name="Foster B."/>
            <person name="Foster B."/>
            <person name="Roux S."/>
            <person name="Palaniappan K."/>
            <person name="Varghese N."/>
            <person name="Mukherjee S."/>
            <person name="Reddy T.B.K."/>
            <person name="Daum C."/>
            <person name="Copeland A."/>
            <person name="Chen I.A."/>
            <person name="Ivanova N.N."/>
            <person name="Kyrpides N.C."/>
            <person name="Shapiro N."/>
            <person name="Eloe-Fadrosh E.A."/>
            <person name="Pietrasiak N."/>
        </authorList>
    </citation>
    <scope>NUCLEOTIDE SEQUENCE</scope>
    <source>
        <strain evidence="5">CPER-KK1</strain>
    </source>
</reference>
<dbReference type="InterPro" id="IPR001789">
    <property type="entry name" value="Sig_transdc_resp-reg_receiver"/>
</dbReference>
<dbReference type="Pfam" id="PF00072">
    <property type="entry name" value="Response_reg"/>
    <property type="match status" value="1"/>
</dbReference>
<dbReference type="PIRSF" id="PIRSF005897">
    <property type="entry name" value="RR_PatA"/>
    <property type="match status" value="1"/>
</dbReference>
<dbReference type="GO" id="GO:0030428">
    <property type="term" value="C:cell septum"/>
    <property type="evidence" value="ECO:0007669"/>
    <property type="project" value="UniProtKB-SubCell"/>
</dbReference>
<dbReference type="EMBL" id="JAHHIF010000026">
    <property type="protein sequence ID" value="MBW4546556.1"/>
    <property type="molecule type" value="Genomic_DNA"/>
</dbReference>
<accession>A0A951UCE4</accession>
<dbReference type="Gene3D" id="3.40.50.2300">
    <property type="match status" value="1"/>
</dbReference>
<dbReference type="PROSITE" id="PS50110">
    <property type="entry name" value="RESPONSE_REGULATORY"/>
    <property type="match status" value="1"/>
</dbReference>
<gene>
    <name evidence="5" type="ORF">KME25_19235</name>
</gene>
<evidence type="ECO:0000313" key="5">
    <source>
        <dbReference type="EMBL" id="MBW4546556.1"/>
    </source>
</evidence>
<dbReference type="InterPro" id="IPR024186">
    <property type="entry name" value="Sig_transdc_resp-reg_PatA"/>
</dbReference>
<evidence type="ECO:0000256" key="2">
    <source>
        <dbReference type="PIRNR" id="PIRNR005897"/>
    </source>
</evidence>
<evidence type="ECO:0000256" key="1">
    <source>
        <dbReference type="ARBA" id="ARBA00022553"/>
    </source>
</evidence>